<evidence type="ECO:0000313" key="3">
    <source>
        <dbReference type="Proteomes" id="UP001387215"/>
    </source>
</evidence>
<name>A0AAU8MXP4_9GAMM</name>
<dbReference type="SUPFAM" id="SSF48452">
    <property type="entry name" value="TPR-like"/>
    <property type="match status" value="1"/>
</dbReference>
<dbReference type="RefSeq" id="WP_064746654.1">
    <property type="nucleotide sequence ID" value="NZ_CP159925.1"/>
</dbReference>
<reference evidence="2" key="2">
    <citation type="submission" date="2024-06" db="EMBL/GenBank/DDBJ databases">
        <authorList>
            <person name="Li S."/>
        </authorList>
    </citation>
    <scope>NUCLEOTIDE SEQUENCE</scope>
    <source>
        <strain evidence="2">SR10</strain>
    </source>
</reference>
<dbReference type="EMBL" id="CP159925">
    <property type="protein sequence ID" value="XCO75936.1"/>
    <property type="molecule type" value="Genomic_DNA"/>
</dbReference>
<dbReference type="InterPro" id="IPR011990">
    <property type="entry name" value="TPR-like_helical_dom_sf"/>
</dbReference>
<keyword evidence="3" id="KW-1185">Reference proteome</keyword>
<dbReference type="Proteomes" id="UP001387215">
    <property type="component" value="Unassembled WGS sequence"/>
</dbReference>
<accession>A0AAU8MXP4</accession>
<sequence length="185" mass="21176">MSVTAQDVVAFWRNAGPSRWFDRDEQFDHQCRSGFLEAHFAAARREHDDWVERDAESALALLILLDQIPRNVFRGSAHSYATDPLARHYARRALALGHDQRIEPALRAFFYLPFEHSEDLADQRLSLELHRRLPANADGSDPARWAQQHLDLIERFGRFPHRNAALGRESTADEQAYLDGGGFKG</sequence>
<dbReference type="AlphaFoldDB" id="A0AAU8MXP4"/>
<dbReference type="InterPro" id="IPR010323">
    <property type="entry name" value="DUF924"/>
</dbReference>
<gene>
    <name evidence="2" type="ORF">ABU614_03835</name>
    <name evidence="1" type="ORF">V2J18_20015</name>
</gene>
<dbReference type="Pfam" id="PF06041">
    <property type="entry name" value="DUF924"/>
    <property type="match status" value="1"/>
</dbReference>
<evidence type="ECO:0000313" key="1">
    <source>
        <dbReference type="EMBL" id="MEI2456947.1"/>
    </source>
</evidence>
<protein>
    <submittedName>
        <fullName evidence="2">DUF924 family protein</fullName>
    </submittedName>
</protein>
<reference evidence="1 3" key="1">
    <citation type="submission" date="2024-02" db="EMBL/GenBank/DDBJ databases">
        <title>Lysobacter Genome Sequencing and Mining.</title>
        <authorList>
            <person name="Bierman J."/>
            <person name="Walker M.C."/>
        </authorList>
    </citation>
    <scope>NUCLEOTIDE SEQUENCE [LARGE SCALE GENOMIC DNA]</scope>
    <source>
        <strain evidence="1 3">PB6250</strain>
    </source>
</reference>
<dbReference type="Gene3D" id="1.20.58.320">
    <property type="entry name" value="TPR-like"/>
    <property type="match status" value="1"/>
</dbReference>
<dbReference type="Gene3D" id="1.25.40.10">
    <property type="entry name" value="Tetratricopeptide repeat domain"/>
    <property type="match status" value="1"/>
</dbReference>
<dbReference type="EMBL" id="JBANDL010000002">
    <property type="protein sequence ID" value="MEI2456947.1"/>
    <property type="molecule type" value="Genomic_DNA"/>
</dbReference>
<organism evidence="2">
    <name type="scientific">Lysobacter firmicutimachus</name>
    <dbReference type="NCBI Taxonomy" id="1792846"/>
    <lineage>
        <taxon>Bacteria</taxon>
        <taxon>Pseudomonadati</taxon>
        <taxon>Pseudomonadota</taxon>
        <taxon>Gammaproteobacteria</taxon>
        <taxon>Lysobacterales</taxon>
        <taxon>Lysobacteraceae</taxon>
        <taxon>Lysobacter</taxon>
    </lineage>
</organism>
<evidence type="ECO:0000313" key="2">
    <source>
        <dbReference type="EMBL" id="XCO75936.1"/>
    </source>
</evidence>
<proteinExistence type="predicted"/>